<protein>
    <submittedName>
        <fullName evidence="1">Uncharacterized protein</fullName>
    </submittedName>
</protein>
<dbReference type="EMBL" id="BARW01027088">
    <property type="protein sequence ID" value="GAJ12586.1"/>
    <property type="molecule type" value="Genomic_DNA"/>
</dbReference>
<dbReference type="AlphaFoldDB" id="X1VEJ0"/>
<comment type="caution">
    <text evidence="1">The sequence shown here is derived from an EMBL/GenBank/DDBJ whole genome shotgun (WGS) entry which is preliminary data.</text>
</comment>
<sequence length="166" mass="17914">MLMAKAGSTFFLRAELDMLAAGTYNEEPIPLGAFLNPLADQALVIHNVSVQIADATQPEAGPFSEDAVMNIGWNLTTSSQNDFNTVFLADNSVVASGRYTVMSSQTGTNTYFEFDRRDVMPQDYTAGYTVAAESMFLGAHSDVTATGGDYKISIVMECSQIKLGKN</sequence>
<proteinExistence type="predicted"/>
<accession>X1VEJ0</accession>
<organism evidence="1">
    <name type="scientific">marine sediment metagenome</name>
    <dbReference type="NCBI Taxonomy" id="412755"/>
    <lineage>
        <taxon>unclassified sequences</taxon>
        <taxon>metagenomes</taxon>
        <taxon>ecological metagenomes</taxon>
    </lineage>
</organism>
<name>X1VEJ0_9ZZZZ</name>
<gene>
    <name evidence="1" type="ORF">S12H4_44034</name>
</gene>
<evidence type="ECO:0000313" key="1">
    <source>
        <dbReference type="EMBL" id="GAJ12586.1"/>
    </source>
</evidence>
<feature type="non-terminal residue" evidence="1">
    <location>
        <position position="166"/>
    </location>
</feature>
<reference evidence="1" key="1">
    <citation type="journal article" date="2014" name="Front. Microbiol.">
        <title>High frequency of phylogenetically diverse reductive dehalogenase-homologous genes in deep subseafloor sedimentary metagenomes.</title>
        <authorList>
            <person name="Kawai M."/>
            <person name="Futagami T."/>
            <person name="Toyoda A."/>
            <person name="Takaki Y."/>
            <person name="Nishi S."/>
            <person name="Hori S."/>
            <person name="Arai W."/>
            <person name="Tsubouchi T."/>
            <person name="Morono Y."/>
            <person name="Uchiyama I."/>
            <person name="Ito T."/>
            <person name="Fujiyama A."/>
            <person name="Inagaki F."/>
            <person name="Takami H."/>
        </authorList>
    </citation>
    <scope>NUCLEOTIDE SEQUENCE</scope>
    <source>
        <strain evidence="1">Expedition CK06-06</strain>
    </source>
</reference>